<comment type="caution">
    <text evidence="3">The sequence shown here is derived from an EMBL/GenBank/DDBJ whole genome shotgun (WGS) entry which is preliminary data.</text>
</comment>
<dbReference type="PANTHER" id="PTHR36949">
    <property type="entry name" value="PROTEIN CBR-LIN-66"/>
    <property type="match status" value="1"/>
</dbReference>
<dbReference type="GO" id="GO:0010629">
    <property type="term" value="P:negative regulation of gene expression"/>
    <property type="evidence" value="ECO:0007669"/>
    <property type="project" value="TreeGrafter"/>
</dbReference>
<keyword evidence="4" id="KW-1185">Reference proteome</keyword>
<evidence type="ECO:0000313" key="4">
    <source>
        <dbReference type="Proteomes" id="UP000054805"/>
    </source>
</evidence>
<organism evidence="3 4">
    <name type="scientific">Trichinella pseudospiralis</name>
    <name type="common">Parasitic roundworm</name>
    <dbReference type="NCBI Taxonomy" id="6337"/>
    <lineage>
        <taxon>Eukaryota</taxon>
        <taxon>Metazoa</taxon>
        <taxon>Ecdysozoa</taxon>
        <taxon>Nematoda</taxon>
        <taxon>Enoplea</taxon>
        <taxon>Dorylaimia</taxon>
        <taxon>Trichinellida</taxon>
        <taxon>Trichinellidae</taxon>
        <taxon>Trichinella</taxon>
    </lineage>
</organism>
<protein>
    <recommendedName>
        <fullName evidence="2">Lin-66-like winged helix domain-containing protein</fullName>
    </recommendedName>
</protein>
<dbReference type="EMBL" id="JYDS01000103">
    <property type="protein sequence ID" value="KRZ25364.1"/>
    <property type="molecule type" value="Genomic_DNA"/>
</dbReference>
<feature type="domain" description="Lin-66-like winged helix" evidence="2">
    <location>
        <begin position="189"/>
        <end position="253"/>
    </location>
</feature>
<sequence>LFTNMMQSNEPPAAQRTYSALSPVKEFDSPSTSPKMSDNQQNGKMEEDTLTGKCCKKNAVKGFGLITTLSSQTGLMLRLPATVNEKPKATFVGFKMSVFCDRKLRDLKRALHTGQIVQFQAHAIKKQPNADFNPCEYLASQVMPLRSDSRSKLPENFNKIAEEIWLTFKSKAANHILNQYIFELPELGEMETVALTYLLNIFGKYNSKEVTLKIIHLFMCNCKEDKIYKYWGTNSVVRHKFLQDRCHMFCIGDHKIGLVSYGEYEACTAVYQELRRHGGCMVIMDLFEKYQHEWKNLSPGTTILLGNSCEQLTDFLSRRPTLFNVFPSKRDVSMQAHLGFCDYKSFLENNFHGNFDGSPIYMQVFPQVESTATDEQQTFNTCEHSIEKKSGKKYCRPSITSIFSMQQHMQSTLLNHAFTSCF</sequence>
<dbReference type="GO" id="GO:0005737">
    <property type="term" value="C:cytoplasm"/>
    <property type="evidence" value="ECO:0007669"/>
    <property type="project" value="TreeGrafter"/>
</dbReference>
<feature type="region of interest" description="Disordered" evidence="1">
    <location>
        <begin position="1"/>
        <end position="48"/>
    </location>
</feature>
<accession>A0A0V1IRP9</accession>
<evidence type="ECO:0000313" key="3">
    <source>
        <dbReference type="EMBL" id="KRZ25364.1"/>
    </source>
</evidence>
<evidence type="ECO:0000259" key="2">
    <source>
        <dbReference type="Pfam" id="PF26288"/>
    </source>
</evidence>
<reference evidence="3 4" key="1">
    <citation type="submission" date="2015-01" db="EMBL/GenBank/DDBJ databases">
        <title>Evolution of Trichinella species and genotypes.</title>
        <authorList>
            <person name="Korhonen P.K."/>
            <person name="Edoardo P."/>
            <person name="Giuseppe L.R."/>
            <person name="Gasser R.B."/>
        </authorList>
    </citation>
    <scope>NUCLEOTIDE SEQUENCE [LARGE SCALE GENOMIC DNA]</scope>
    <source>
        <strain evidence="3">ISS588</strain>
    </source>
</reference>
<feature type="compositionally biased region" description="Polar residues" evidence="1">
    <location>
        <begin position="29"/>
        <end position="43"/>
    </location>
</feature>
<proteinExistence type="predicted"/>
<dbReference type="Proteomes" id="UP000054805">
    <property type="component" value="Unassembled WGS sequence"/>
</dbReference>
<feature type="compositionally biased region" description="Polar residues" evidence="1">
    <location>
        <begin position="1"/>
        <end position="20"/>
    </location>
</feature>
<name>A0A0V1IRP9_TRIPS</name>
<gene>
    <name evidence="3" type="ORF">T4B_2882</name>
</gene>
<dbReference type="PANTHER" id="PTHR36949:SF1">
    <property type="entry name" value="ANAPHASE-PROMOTING COMPLEX SUBUNIT 1-RELATED"/>
    <property type="match status" value="1"/>
</dbReference>
<feature type="non-terminal residue" evidence="3">
    <location>
        <position position="1"/>
    </location>
</feature>
<dbReference type="Pfam" id="PF26288">
    <property type="entry name" value="WHD_lin-66"/>
    <property type="match status" value="1"/>
</dbReference>
<evidence type="ECO:0000256" key="1">
    <source>
        <dbReference type="SAM" id="MobiDB-lite"/>
    </source>
</evidence>
<dbReference type="AlphaFoldDB" id="A0A0V1IRP9"/>
<dbReference type="InterPro" id="IPR058991">
    <property type="entry name" value="Lin-66-like_WHD"/>
</dbReference>